<dbReference type="Pfam" id="PF00462">
    <property type="entry name" value="Glutaredoxin"/>
    <property type="match status" value="1"/>
</dbReference>
<keyword evidence="2" id="KW-0408">Iron</keyword>
<dbReference type="Pfam" id="PF00085">
    <property type="entry name" value="Thioredoxin"/>
    <property type="match status" value="1"/>
</dbReference>
<reference evidence="5" key="1">
    <citation type="submission" date="2015-12" db="EMBL/GenBank/DDBJ databases">
        <title>De novo transcriptome assembly of four potential Pierce s Disease insect vectors from Arizona vineyards.</title>
        <authorList>
            <person name="Tassone E.E."/>
        </authorList>
    </citation>
    <scope>NUCLEOTIDE SEQUENCE</scope>
</reference>
<dbReference type="InterPro" id="IPR033658">
    <property type="entry name" value="GRX_PICOT-like"/>
</dbReference>
<feature type="domain" description="Thioredoxin" evidence="4">
    <location>
        <begin position="1"/>
        <end position="106"/>
    </location>
</feature>
<evidence type="ECO:0000313" key="5">
    <source>
        <dbReference type="EMBL" id="JAS15609.1"/>
    </source>
</evidence>
<dbReference type="InterPro" id="IPR036249">
    <property type="entry name" value="Thioredoxin-like_sf"/>
</dbReference>
<dbReference type="GO" id="GO:0005829">
    <property type="term" value="C:cytosol"/>
    <property type="evidence" value="ECO:0007669"/>
    <property type="project" value="TreeGrafter"/>
</dbReference>
<protein>
    <recommendedName>
        <fullName evidence="4">Thioredoxin domain-containing protein</fullName>
    </recommendedName>
</protein>
<evidence type="ECO:0000259" key="4">
    <source>
        <dbReference type="PROSITE" id="PS51352"/>
    </source>
</evidence>
<dbReference type="GO" id="GO:0005634">
    <property type="term" value="C:nucleus"/>
    <property type="evidence" value="ECO:0007669"/>
    <property type="project" value="TreeGrafter"/>
</dbReference>
<dbReference type="PROSITE" id="PS51354">
    <property type="entry name" value="GLUTAREDOXIN_2"/>
    <property type="match status" value="1"/>
</dbReference>
<evidence type="ECO:0000256" key="3">
    <source>
        <dbReference type="ARBA" id="ARBA00023014"/>
    </source>
</evidence>
<gene>
    <name evidence="5" type="ORF">g.44343</name>
</gene>
<dbReference type="CDD" id="cd03028">
    <property type="entry name" value="GRX_PICOT_like"/>
    <property type="match status" value="1"/>
</dbReference>
<organism evidence="5">
    <name type="scientific">Clastoptera arizonana</name>
    <name type="common">Arizona spittle bug</name>
    <dbReference type="NCBI Taxonomy" id="38151"/>
    <lineage>
        <taxon>Eukaryota</taxon>
        <taxon>Metazoa</taxon>
        <taxon>Ecdysozoa</taxon>
        <taxon>Arthropoda</taxon>
        <taxon>Hexapoda</taxon>
        <taxon>Insecta</taxon>
        <taxon>Pterygota</taxon>
        <taxon>Neoptera</taxon>
        <taxon>Paraneoptera</taxon>
        <taxon>Hemiptera</taxon>
        <taxon>Auchenorrhyncha</taxon>
        <taxon>Cercopoidea</taxon>
        <taxon>Clastopteridae</taxon>
        <taxon>Clastoptera</taxon>
    </lineage>
</organism>
<dbReference type="EMBL" id="GEDC01021689">
    <property type="protein sequence ID" value="JAS15609.1"/>
    <property type="molecule type" value="Transcribed_RNA"/>
</dbReference>
<sequence>MIKDLISEGDFDSLTKGNICTVVYFSTTWSIECKFMDQVVKTLSKDGFNKGVEFLKVDSELFPTLALRYNVTAVPTFVFLRYGVTVDRVDGTNAADLTIKVNSIVDGKPSSEFSDNSHFIERLKRLINRHKVMLFMKGSPEQPQCGFSKKMVALLNEHNISYDTFDVLTDFTVRDGLKEYSEWPTYPQLYVNGKLQGGLDVVTEMIQSGDLQELLAKAAIDG</sequence>
<dbReference type="InterPro" id="IPR004480">
    <property type="entry name" value="Monothiol_GRX-rel"/>
</dbReference>
<keyword evidence="3" id="KW-0411">Iron-sulfur</keyword>
<evidence type="ECO:0000256" key="1">
    <source>
        <dbReference type="ARBA" id="ARBA00022723"/>
    </source>
</evidence>
<proteinExistence type="predicted"/>
<dbReference type="PROSITE" id="PS51352">
    <property type="entry name" value="THIOREDOXIN_2"/>
    <property type="match status" value="1"/>
</dbReference>
<dbReference type="NCBIfam" id="TIGR00365">
    <property type="entry name" value="Grx4 family monothiol glutaredoxin"/>
    <property type="match status" value="1"/>
</dbReference>
<dbReference type="InterPro" id="IPR002109">
    <property type="entry name" value="Glutaredoxin"/>
</dbReference>
<dbReference type="Gene3D" id="3.40.30.10">
    <property type="entry name" value="Glutaredoxin"/>
    <property type="match status" value="2"/>
</dbReference>
<dbReference type="GO" id="GO:0051536">
    <property type="term" value="F:iron-sulfur cluster binding"/>
    <property type="evidence" value="ECO:0007669"/>
    <property type="project" value="UniProtKB-KW"/>
</dbReference>
<dbReference type="GO" id="GO:0046872">
    <property type="term" value="F:metal ion binding"/>
    <property type="evidence" value="ECO:0007669"/>
    <property type="project" value="UniProtKB-KW"/>
</dbReference>
<dbReference type="SUPFAM" id="SSF52833">
    <property type="entry name" value="Thioredoxin-like"/>
    <property type="match status" value="2"/>
</dbReference>
<name>A0A1B6CQ45_9HEMI</name>
<keyword evidence="1" id="KW-0479">Metal-binding</keyword>
<dbReference type="PANTHER" id="PTHR10293:SF73">
    <property type="entry name" value="GLUTAREDOXIN-3"/>
    <property type="match status" value="1"/>
</dbReference>
<accession>A0A1B6CQ45</accession>
<dbReference type="InterPro" id="IPR013766">
    <property type="entry name" value="Thioredoxin_domain"/>
</dbReference>
<dbReference type="GO" id="GO:0006879">
    <property type="term" value="P:intracellular iron ion homeostasis"/>
    <property type="evidence" value="ECO:0007669"/>
    <property type="project" value="TreeGrafter"/>
</dbReference>
<dbReference type="AlphaFoldDB" id="A0A1B6CQ45"/>
<dbReference type="PANTHER" id="PTHR10293">
    <property type="entry name" value="GLUTAREDOXIN FAMILY MEMBER"/>
    <property type="match status" value="1"/>
</dbReference>
<dbReference type="FunFam" id="3.40.30.10:FF:000012">
    <property type="entry name" value="Monothiol glutaredoxin"/>
    <property type="match status" value="1"/>
</dbReference>
<evidence type="ECO:0000256" key="2">
    <source>
        <dbReference type="ARBA" id="ARBA00023004"/>
    </source>
</evidence>